<feature type="signal peptide" evidence="1">
    <location>
        <begin position="1"/>
        <end position="29"/>
    </location>
</feature>
<evidence type="ECO:0000313" key="3">
    <source>
        <dbReference type="Proteomes" id="UP001153050"/>
    </source>
</evidence>
<evidence type="ECO:0000256" key="1">
    <source>
        <dbReference type="SAM" id="SignalP"/>
    </source>
</evidence>
<evidence type="ECO:0000313" key="2">
    <source>
        <dbReference type="EMBL" id="CAH2406470.1"/>
    </source>
</evidence>
<protein>
    <submittedName>
        <fullName evidence="2">Uncharacterized protein</fullName>
    </submittedName>
</protein>
<keyword evidence="3" id="KW-1185">Reference proteome</keyword>
<comment type="caution">
    <text evidence="2">The sequence shown here is derived from an EMBL/GenBank/DDBJ whole genome shotgun (WGS) entry which is preliminary data.</text>
</comment>
<dbReference type="EMBL" id="CAKXZT010000149">
    <property type="protein sequence ID" value="CAH2406470.1"/>
    <property type="molecule type" value="Genomic_DNA"/>
</dbReference>
<gene>
    <name evidence="2" type="ORF">MES5069_520141</name>
</gene>
<dbReference type="Gene3D" id="3.20.20.70">
    <property type="entry name" value="Aldolase class I"/>
    <property type="match status" value="1"/>
</dbReference>
<accession>A0ABM9EB53</accession>
<organism evidence="2 3">
    <name type="scientific">Mesorhizobium escarrei</name>
    <dbReference type="NCBI Taxonomy" id="666018"/>
    <lineage>
        <taxon>Bacteria</taxon>
        <taxon>Pseudomonadati</taxon>
        <taxon>Pseudomonadota</taxon>
        <taxon>Alphaproteobacteria</taxon>
        <taxon>Hyphomicrobiales</taxon>
        <taxon>Phyllobacteriaceae</taxon>
        <taxon>Mesorhizobium</taxon>
    </lineage>
</organism>
<keyword evidence="1" id="KW-0732">Signal</keyword>
<name>A0ABM9EB53_9HYPH</name>
<reference evidence="2 3" key="1">
    <citation type="submission" date="2022-03" db="EMBL/GenBank/DDBJ databases">
        <authorList>
            <person name="Brunel B."/>
        </authorList>
    </citation>
    <scope>NUCLEOTIDE SEQUENCE [LARGE SCALE GENOMIC DNA]</scope>
    <source>
        <strain evidence="2">STM5069sample</strain>
    </source>
</reference>
<feature type="chain" id="PRO_5046733781" evidence="1">
    <location>
        <begin position="30"/>
        <end position="427"/>
    </location>
</feature>
<sequence>MKCGFRRTYSILSIISLCAMTVLSTGLNASGQESPSSWDNLPAVKLKGGLKAFWNVRDSSKGANAAIASDHGFASVTLVNTFADYPGGQKENIRNTLSRQPNYNPWERPEFFEKIVRRNVSKPSSSEIWVNDIEFPIERDVGKAWRTAKELRTSQFKSEGEFEKSYVREWSKWFALPMMWTREAHPGLEIGIYGRQVFDRDYWGLYSPDKKRVSDKHNLELSIWRYIDPYVDFYVSGIYLFYQDPGSVYYMAANVEENVRLGRLFGSKPVYAYGWLRFHNSNPLKGNDELDPYLVEALAIVPYFSGAKGVVLWGNEPQIREAGTQPYRTLGLFISQLNRVAEISSIIEGGQFVTQDTAPDLWRAKKPLVRAVFTKSSGCVFMAIDPWQAEDETSSVKADCMNNELEIPLRGRHATILRFDNGKSIEY</sequence>
<proteinExistence type="predicted"/>
<dbReference type="Proteomes" id="UP001153050">
    <property type="component" value="Unassembled WGS sequence"/>
</dbReference>
<dbReference type="InterPro" id="IPR013785">
    <property type="entry name" value="Aldolase_TIM"/>
</dbReference>